<evidence type="ECO:0000256" key="1">
    <source>
        <dbReference type="SAM" id="Phobius"/>
    </source>
</evidence>
<dbReference type="EMBL" id="REGN01003414">
    <property type="protein sequence ID" value="RNA22684.1"/>
    <property type="molecule type" value="Genomic_DNA"/>
</dbReference>
<reference evidence="2 3" key="1">
    <citation type="journal article" date="2018" name="Sci. Rep.">
        <title>Genomic signatures of local adaptation to the degree of environmental predictability in rotifers.</title>
        <authorList>
            <person name="Franch-Gras L."/>
            <person name="Hahn C."/>
            <person name="Garcia-Roger E.M."/>
            <person name="Carmona M.J."/>
            <person name="Serra M."/>
            <person name="Gomez A."/>
        </authorList>
    </citation>
    <scope>NUCLEOTIDE SEQUENCE [LARGE SCALE GENOMIC DNA]</scope>
    <source>
        <strain evidence="2">HYR1</strain>
    </source>
</reference>
<evidence type="ECO:0000313" key="2">
    <source>
        <dbReference type="EMBL" id="RNA22684.1"/>
    </source>
</evidence>
<sequence>MLGVAARTTTTTTYAKGWLIWTGIYSNLLILNFLTPQIQNYSKNKSKLLRLLLVQESSFDTKALSNFSFESTECKRWLIYMTCKKEKKI</sequence>
<evidence type="ECO:0000313" key="3">
    <source>
        <dbReference type="Proteomes" id="UP000276133"/>
    </source>
</evidence>
<accession>A0A3M7RGW3</accession>
<keyword evidence="3" id="KW-1185">Reference proteome</keyword>
<dbReference type="AlphaFoldDB" id="A0A3M7RGW3"/>
<feature type="transmembrane region" description="Helical" evidence="1">
    <location>
        <begin position="18"/>
        <end position="35"/>
    </location>
</feature>
<comment type="caution">
    <text evidence="2">The sequence shown here is derived from an EMBL/GenBank/DDBJ whole genome shotgun (WGS) entry which is preliminary data.</text>
</comment>
<organism evidence="2 3">
    <name type="scientific">Brachionus plicatilis</name>
    <name type="common">Marine rotifer</name>
    <name type="synonym">Brachionus muelleri</name>
    <dbReference type="NCBI Taxonomy" id="10195"/>
    <lineage>
        <taxon>Eukaryota</taxon>
        <taxon>Metazoa</taxon>
        <taxon>Spiralia</taxon>
        <taxon>Gnathifera</taxon>
        <taxon>Rotifera</taxon>
        <taxon>Eurotatoria</taxon>
        <taxon>Monogononta</taxon>
        <taxon>Pseudotrocha</taxon>
        <taxon>Ploima</taxon>
        <taxon>Brachionidae</taxon>
        <taxon>Brachionus</taxon>
    </lineage>
</organism>
<gene>
    <name evidence="2" type="ORF">BpHYR1_044416</name>
</gene>
<keyword evidence="1" id="KW-0472">Membrane</keyword>
<keyword evidence="1" id="KW-1133">Transmembrane helix</keyword>
<proteinExistence type="predicted"/>
<dbReference type="Proteomes" id="UP000276133">
    <property type="component" value="Unassembled WGS sequence"/>
</dbReference>
<protein>
    <submittedName>
        <fullName evidence="2">Uncharacterized protein</fullName>
    </submittedName>
</protein>
<keyword evidence="1" id="KW-0812">Transmembrane</keyword>
<name>A0A3M7RGW3_BRAPC</name>